<feature type="transmembrane region" description="Helical" evidence="6">
    <location>
        <begin position="214"/>
        <end position="234"/>
    </location>
</feature>
<name>A0ABQ6Z618_9GAMM</name>
<protein>
    <recommendedName>
        <fullName evidence="9">Membrane protein involved in the export of O-antigen and teichoic acid</fullName>
    </recommendedName>
</protein>
<evidence type="ECO:0000313" key="8">
    <source>
        <dbReference type="Proteomes" id="UP000788419"/>
    </source>
</evidence>
<evidence type="ECO:0000256" key="6">
    <source>
        <dbReference type="SAM" id="Phobius"/>
    </source>
</evidence>
<dbReference type="Proteomes" id="UP000788419">
    <property type="component" value="Unassembled WGS sequence"/>
</dbReference>
<evidence type="ECO:0008006" key="9">
    <source>
        <dbReference type="Google" id="ProtNLM"/>
    </source>
</evidence>
<keyword evidence="5 6" id="KW-0472">Membrane</keyword>
<keyword evidence="3 6" id="KW-0812">Transmembrane</keyword>
<feature type="transmembrane region" description="Helical" evidence="6">
    <location>
        <begin position="325"/>
        <end position="342"/>
    </location>
</feature>
<dbReference type="PANTHER" id="PTHR30250">
    <property type="entry name" value="PST FAMILY PREDICTED COLANIC ACID TRANSPORTER"/>
    <property type="match status" value="1"/>
</dbReference>
<evidence type="ECO:0000256" key="5">
    <source>
        <dbReference type="ARBA" id="ARBA00023136"/>
    </source>
</evidence>
<proteinExistence type="predicted"/>
<feature type="transmembrane region" description="Helical" evidence="6">
    <location>
        <begin position="139"/>
        <end position="160"/>
    </location>
</feature>
<comment type="caution">
    <text evidence="7">The sequence shown here is derived from an EMBL/GenBank/DDBJ whole genome shotgun (WGS) entry which is preliminary data.</text>
</comment>
<feature type="transmembrane region" description="Helical" evidence="6">
    <location>
        <begin position="291"/>
        <end position="313"/>
    </location>
</feature>
<feature type="transmembrane region" description="Helical" evidence="6">
    <location>
        <begin position="354"/>
        <end position="373"/>
    </location>
</feature>
<evidence type="ECO:0000256" key="3">
    <source>
        <dbReference type="ARBA" id="ARBA00022692"/>
    </source>
</evidence>
<evidence type="ECO:0000313" key="7">
    <source>
        <dbReference type="EMBL" id="KAF1693997.1"/>
    </source>
</evidence>
<dbReference type="InterPro" id="IPR050833">
    <property type="entry name" value="Poly_Biosynth_Transport"/>
</dbReference>
<feature type="transmembrane region" description="Helical" evidence="6">
    <location>
        <begin position="166"/>
        <end position="184"/>
    </location>
</feature>
<reference evidence="7 8" key="1">
    <citation type="submission" date="2017-10" db="EMBL/GenBank/DDBJ databases">
        <title>Whole genome sequencing of members of genus Pseudoxanthomonas.</title>
        <authorList>
            <person name="Kumar S."/>
            <person name="Bansal K."/>
            <person name="Kaur A."/>
            <person name="Patil P."/>
            <person name="Sharma S."/>
            <person name="Patil P.B."/>
        </authorList>
    </citation>
    <scope>NUCLEOTIDE SEQUENCE [LARGE SCALE GENOMIC DNA]</scope>
    <source>
        <strain evidence="7 8">DSM 17801</strain>
    </source>
</reference>
<evidence type="ECO:0000256" key="1">
    <source>
        <dbReference type="ARBA" id="ARBA00004651"/>
    </source>
</evidence>
<dbReference type="EMBL" id="PDWN01000009">
    <property type="protein sequence ID" value="KAF1693997.1"/>
    <property type="molecule type" value="Genomic_DNA"/>
</dbReference>
<feature type="transmembrane region" description="Helical" evidence="6">
    <location>
        <begin position="240"/>
        <end position="260"/>
    </location>
</feature>
<evidence type="ECO:0000256" key="4">
    <source>
        <dbReference type="ARBA" id="ARBA00022989"/>
    </source>
</evidence>
<organism evidence="7 8">
    <name type="scientific">Pseudoxanthomonas daejeonensis</name>
    <dbReference type="NCBI Taxonomy" id="266062"/>
    <lineage>
        <taxon>Bacteria</taxon>
        <taxon>Pseudomonadati</taxon>
        <taxon>Pseudomonadota</taxon>
        <taxon>Gammaproteobacteria</taxon>
        <taxon>Lysobacterales</taxon>
        <taxon>Lysobacteraceae</taxon>
        <taxon>Pseudoxanthomonas</taxon>
    </lineage>
</organism>
<keyword evidence="4 6" id="KW-1133">Transmembrane helix</keyword>
<accession>A0ABQ6Z618</accession>
<feature type="transmembrane region" description="Helical" evidence="6">
    <location>
        <begin position="78"/>
        <end position="95"/>
    </location>
</feature>
<evidence type="ECO:0000256" key="2">
    <source>
        <dbReference type="ARBA" id="ARBA00022475"/>
    </source>
</evidence>
<keyword evidence="8" id="KW-1185">Reference proteome</keyword>
<sequence length="413" mass="43942">MLSLSGQAVSYALGIVLARQLGVAGFESYVVAAAAFILMVTLVPQGLEKFTLKLVPTLLEHRQHDVLRGFLGFSCRRILLGSALVGIPVGLWAWHAQDLHAQTRLGIVISCVSLPAGALVHLVLEVLAASGRAMPATRVFRLVVPGTVLALVGLALALSLELHAPAAIAAWGVSWCVALVLMAWQLRRALPPPVYSVAPVVQAERWAREARPFWAYRVSLAIFAQGGIIALEWGQAPASAVGGFAAAFSTAAIAQVLATATNRVYASRLSLLLERGDIDGIRRLRRERLRWLAMPLLVYLLVVFTFAPELIGLFRPEFVADGAPALRILAASTALSTVLAMAPTYLKHRGDNGALFRSVAVAALLQVMLLMLLVPRLGATGAAIACAIASTLLYGALAHRAHRALGRLQPPSA</sequence>
<feature type="transmembrane region" description="Helical" evidence="6">
    <location>
        <begin position="28"/>
        <end position="47"/>
    </location>
</feature>
<keyword evidence="2" id="KW-1003">Cell membrane</keyword>
<feature type="transmembrane region" description="Helical" evidence="6">
    <location>
        <begin position="379"/>
        <end position="397"/>
    </location>
</feature>
<dbReference type="PANTHER" id="PTHR30250:SF11">
    <property type="entry name" value="O-ANTIGEN TRANSPORTER-RELATED"/>
    <property type="match status" value="1"/>
</dbReference>
<gene>
    <name evidence="7" type="ORF">CSC65_10060</name>
</gene>
<feature type="transmembrane region" description="Helical" evidence="6">
    <location>
        <begin position="107"/>
        <end position="127"/>
    </location>
</feature>
<comment type="subcellular location">
    <subcellularLocation>
        <location evidence="1">Cell membrane</location>
        <topology evidence="1">Multi-pass membrane protein</topology>
    </subcellularLocation>
</comment>